<reference evidence="1 2" key="1">
    <citation type="submission" date="2016-11" db="EMBL/GenBank/DDBJ databases">
        <authorList>
            <person name="Jaros S."/>
            <person name="Januszkiewicz K."/>
            <person name="Wedrychowicz H."/>
        </authorList>
    </citation>
    <scope>NUCLEOTIDE SEQUENCE [LARGE SCALE GENOMIC DNA]</scope>
    <source>
        <strain evidence="1 2">DSM 10502</strain>
    </source>
</reference>
<dbReference type="Proteomes" id="UP000184404">
    <property type="component" value="Unassembled WGS sequence"/>
</dbReference>
<accession>A0A1M4XFI8</accession>
<keyword evidence="2" id="KW-1185">Reference proteome</keyword>
<organism evidence="1 2">
    <name type="scientific">Schwartzia succinivorans DSM 10502</name>
    <dbReference type="NCBI Taxonomy" id="1123243"/>
    <lineage>
        <taxon>Bacteria</taxon>
        <taxon>Bacillati</taxon>
        <taxon>Bacillota</taxon>
        <taxon>Negativicutes</taxon>
        <taxon>Selenomonadales</taxon>
        <taxon>Selenomonadaceae</taxon>
        <taxon>Schwartzia</taxon>
    </lineage>
</organism>
<dbReference type="STRING" id="1123243.SAMN02745190_01468"/>
<evidence type="ECO:0000313" key="2">
    <source>
        <dbReference type="Proteomes" id="UP000184404"/>
    </source>
</evidence>
<protein>
    <submittedName>
        <fullName evidence="1">Uncharacterized protein</fullName>
    </submittedName>
</protein>
<name>A0A1M4XFI8_9FIRM</name>
<evidence type="ECO:0000313" key="1">
    <source>
        <dbReference type="EMBL" id="SHE92285.1"/>
    </source>
</evidence>
<proteinExistence type="predicted"/>
<gene>
    <name evidence="1" type="ORF">SAMN02745190_01468</name>
</gene>
<dbReference type="AlphaFoldDB" id="A0A1M4XFI8"/>
<dbReference type="EMBL" id="FQUG01000005">
    <property type="protein sequence ID" value="SHE92285.1"/>
    <property type="molecule type" value="Genomic_DNA"/>
</dbReference>
<sequence length="42" mass="4613">MQLLFCMRGRLSYSSPATIRFLLSKKAPPASGNPFELPNGIC</sequence>